<reference evidence="2 3" key="1">
    <citation type="journal article" date="2013" name="PLoS Genet.">
        <title>Comparative genome structure, secondary metabolite, and effector coding capacity across Cochliobolus pathogens.</title>
        <authorList>
            <person name="Condon B.J."/>
            <person name="Leng Y."/>
            <person name="Wu D."/>
            <person name="Bushley K.E."/>
            <person name="Ohm R.A."/>
            <person name="Otillar R."/>
            <person name="Martin J."/>
            <person name="Schackwitz W."/>
            <person name="Grimwood J."/>
            <person name="MohdZainudin N."/>
            <person name="Xue C."/>
            <person name="Wang R."/>
            <person name="Manning V.A."/>
            <person name="Dhillon B."/>
            <person name="Tu Z.J."/>
            <person name="Steffenson B.J."/>
            <person name="Salamov A."/>
            <person name="Sun H."/>
            <person name="Lowry S."/>
            <person name="LaButti K."/>
            <person name="Han J."/>
            <person name="Copeland A."/>
            <person name="Lindquist E."/>
            <person name="Barry K."/>
            <person name="Schmutz J."/>
            <person name="Baker S.E."/>
            <person name="Ciuffetti L.M."/>
            <person name="Grigoriev I.V."/>
            <person name="Zhong S."/>
            <person name="Turgeon B.G."/>
        </authorList>
    </citation>
    <scope>NUCLEOTIDE SEQUENCE [LARGE SCALE GENOMIC DNA]</scope>
    <source>
        <strain evidence="2 3">ATCC 44560</strain>
    </source>
</reference>
<evidence type="ECO:0000313" key="2">
    <source>
        <dbReference type="EMBL" id="EUC41317.1"/>
    </source>
</evidence>
<proteinExistence type="predicted"/>
<protein>
    <submittedName>
        <fullName evidence="2">Uncharacterized protein</fullName>
    </submittedName>
</protein>
<dbReference type="RefSeq" id="XP_007692174.1">
    <property type="nucleotide sequence ID" value="XM_007693984.1"/>
</dbReference>
<organism evidence="2 3">
    <name type="scientific">Bipolaris oryzae ATCC 44560</name>
    <dbReference type="NCBI Taxonomy" id="930090"/>
    <lineage>
        <taxon>Eukaryota</taxon>
        <taxon>Fungi</taxon>
        <taxon>Dikarya</taxon>
        <taxon>Ascomycota</taxon>
        <taxon>Pezizomycotina</taxon>
        <taxon>Dothideomycetes</taxon>
        <taxon>Pleosporomycetidae</taxon>
        <taxon>Pleosporales</taxon>
        <taxon>Pleosporineae</taxon>
        <taxon>Pleosporaceae</taxon>
        <taxon>Bipolaris</taxon>
    </lineage>
</organism>
<keyword evidence="1" id="KW-0732">Signal</keyword>
<feature type="chain" id="PRO_5004889094" evidence="1">
    <location>
        <begin position="19"/>
        <end position="150"/>
    </location>
</feature>
<dbReference type="OrthoDB" id="3913322at2759"/>
<dbReference type="AlphaFoldDB" id="W6YPN5"/>
<dbReference type="HOGENOM" id="CLU_1740177_0_0_1"/>
<feature type="signal peptide" evidence="1">
    <location>
        <begin position="1"/>
        <end position="18"/>
    </location>
</feature>
<dbReference type="Pfam" id="PF19271">
    <property type="entry name" value="Nis1"/>
    <property type="match status" value="1"/>
</dbReference>
<dbReference type="InterPro" id="IPR045469">
    <property type="entry name" value="Nis1"/>
</dbReference>
<gene>
    <name evidence="2" type="ORF">COCMIDRAFT_106506</name>
</gene>
<evidence type="ECO:0000313" key="3">
    <source>
        <dbReference type="Proteomes" id="UP000054032"/>
    </source>
</evidence>
<dbReference type="EMBL" id="KI964109">
    <property type="protein sequence ID" value="EUC41317.1"/>
    <property type="molecule type" value="Genomic_DNA"/>
</dbReference>
<evidence type="ECO:0000256" key="1">
    <source>
        <dbReference type="SAM" id="SignalP"/>
    </source>
</evidence>
<name>W6YPN5_COCMI</name>
<sequence length="150" mass="16367">MHFTPLTLFLTTLSTASAFIESFTVPAMIAPNKPYTITFNTRFDPAYLWTDVAVTWGYNNPPGSINSVGQYPVIYHLPPNPKQAPVKLVVTAPDGIQKFNKQKKIEIVASVFTVASIVGNVGFTSFNVTIDVGDKVSDKLVTSQGFLVEP</sequence>
<dbReference type="Proteomes" id="UP000054032">
    <property type="component" value="Unassembled WGS sequence"/>
</dbReference>
<accession>W6YPN5</accession>
<dbReference type="GeneID" id="19118876"/>
<keyword evidence="3" id="KW-1185">Reference proteome</keyword>
<dbReference type="KEGG" id="bor:COCMIDRAFT_106506"/>